<keyword evidence="2" id="KW-1185">Reference proteome</keyword>
<dbReference type="Proteomes" id="UP000281813">
    <property type="component" value="Unassembled WGS sequence"/>
</dbReference>
<evidence type="ECO:0000313" key="2">
    <source>
        <dbReference type="Proteomes" id="UP000281813"/>
    </source>
</evidence>
<proteinExistence type="predicted"/>
<dbReference type="InterPro" id="IPR054055">
    <property type="entry name" value="YpzH"/>
</dbReference>
<reference evidence="1 2" key="1">
    <citation type="journal article" date="2015" name="Antonie Van Leeuwenhoek">
        <title>Oceanobacillus bengalensis sp. nov., a bacterium isolated from seawater of the Bay of Bengal.</title>
        <authorList>
            <person name="Yongchang O."/>
            <person name="Xiang W."/>
            <person name="Wang G."/>
        </authorList>
    </citation>
    <scope>NUCLEOTIDE SEQUENCE [LARGE SCALE GENOMIC DNA]</scope>
    <source>
        <strain evidence="1 2">MCCC 1K00260</strain>
    </source>
</reference>
<comment type="caution">
    <text evidence="1">The sequence shown here is derived from an EMBL/GenBank/DDBJ whole genome shotgun (WGS) entry which is preliminary data.</text>
</comment>
<name>A0A494YV24_9BACI</name>
<dbReference type="AlphaFoldDB" id="A0A494YV24"/>
<dbReference type="OrthoDB" id="2053805at2"/>
<protein>
    <submittedName>
        <fullName evidence="1">Uncharacterized protein</fullName>
    </submittedName>
</protein>
<dbReference type="EMBL" id="RBZO01000024">
    <property type="protein sequence ID" value="RKQ14019.1"/>
    <property type="molecule type" value="Genomic_DNA"/>
</dbReference>
<dbReference type="RefSeq" id="WP_047984077.1">
    <property type="nucleotide sequence ID" value="NZ_JBHUFK010000018.1"/>
</dbReference>
<sequence>MGREISQRPNYQVLAIVTLQKDRILGGSQLSLLANDEEQQKRITQDIAKAMKADVVKMKDGDYLVIRV</sequence>
<dbReference type="Pfam" id="PF21835">
    <property type="entry name" value="YIEGIA_cap"/>
    <property type="match status" value="1"/>
</dbReference>
<gene>
    <name evidence="1" type="ORF">D8M05_14225</name>
</gene>
<organism evidence="1 2">
    <name type="scientific">Oceanobacillus bengalensis</name>
    <dbReference type="NCBI Taxonomy" id="1435466"/>
    <lineage>
        <taxon>Bacteria</taxon>
        <taxon>Bacillati</taxon>
        <taxon>Bacillota</taxon>
        <taxon>Bacilli</taxon>
        <taxon>Bacillales</taxon>
        <taxon>Bacillaceae</taxon>
        <taxon>Oceanobacillus</taxon>
    </lineage>
</organism>
<accession>A0A494YV24</accession>
<evidence type="ECO:0000313" key="1">
    <source>
        <dbReference type="EMBL" id="RKQ14019.1"/>
    </source>
</evidence>